<dbReference type="InterPro" id="IPR001360">
    <property type="entry name" value="Glyco_hydro_1"/>
</dbReference>
<name>A0A5B8M6P8_9MICO</name>
<evidence type="ECO:0000313" key="6">
    <source>
        <dbReference type="Proteomes" id="UP000320216"/>
    </source>
</evidence>
<comment type="similarity">
    <text evidence="1 4">Belongs to the glycosyl hydrolase 1 family.</text>
</comment>
<dbReference type="OrthoDB" id="9765195at2"/>
<dbReference type="Pfam" id="PF00232">
    <property type="entry name" value="Glyco_hydro_1"/>
    <property type="match status" value="1"/>
</dbReference>
<dbReference type="KEGG" id="huw:FPZ11_14860"/>
<dbReference type="GO" id="GO:0005975">
    <property type="term" value="P:carbohydrate metabolic process"/>
    <property type="evidence" value="ECO:0007669"/>
    <property type="project" value="InterPro"/>
</dbReference>
<evidence type="ECO:0000256" key="4">
    <source>
        <dbReference type="RuleBase" id="RU003690"/>
    </source>
</evidence>
<dbReference type="EMBL" id="CP042305">
    <property type="protein sequence ID" value="QDZ15881.1"/>
    <property type="molecule type" value="Genomic_DNA"/>
</dbReference>
<keyword evidence="2 5" id="KW-0378">Hydrolase</keyword>
<dbReference type="AlphaFoldDB" id="A0A5B8M6P8"/>
<dbReference type="Proteomes" id="UP000320216">
    <property type="component" value="Chromosome"/>
</dbReference>
<dbReference type="SUPFAM" id="SSF51445">
    <property type="entry name" value="(Trans)glycosidases"/>
    <property type="match status" value="1"/>
</dbReference>
<evidence type="ECO:0000256" key="2">
    <source>
        <dbReference type="ARBA" id="ARBA00022801"/>
    </source>
</evidence>
<dbReference type="GO" id="GO:0008422">
    <property type="term" value="F:beta-glucosidase activity"/>
    <property type="evidence" value="ECO:0007669"/>
    <property type="project" value="TreeGrafter"/>
</dbReference>
<dbReference type="Gene3D" id="3.20.20.80">
    <property type="entry name" value="Glycosidases"/>
    <property type="match status" value="1"/>
</dbReference>
<dbReference type="PANTHER" id="PTHR10353">
    <property type="entry name" value="GLYCOSYL HYDROLASE"/>
    <property type="match status" value="1"/>
</dbReference>
<protein>
    <submittedName>
        <fullName evidence="5">Family 1 glycosylhydrolase</fullName>
    </submittedName>
</protein>
<sequence length="434" mass="47987">MMHGFGWILGIEDTCVYPHAGARMQPLDEFELTEHNRRWRDDLKMARDLGADSIRYGAQWPLVHTRPGRFEWGRLEERFDFAVNDLGLQVIADLVHYGTPTWLSGSFADPDYPQVVADYAGSFAARFAGLVDAVTPLNEPVTTASFCGLRGVWPPALTGWRGWTAVTLGIARGIQSSIVAVRDANPHAQIVHVEASAIYEADTEALSEHARHLESIGMLPTDLLTGRVTPQHDEYAWLIENGASAAELDDLVRNAATFDYLGVNYYPDLTPRTLTETGGAVEQHATNQWTKGLVDSVRGFIRRYESPVIVTETSIEGSDRVRGDWVDGSIDAVRRLAAGGADVRGYTWWPMFDFIDWSYASGGRNVEEFQVEDRVVAARTSETSSKTPFLRRMGLVRLEEQVDGSLSRVPTAAAERFALQAKNSTPSGAAMEGH</sequence>
<evidence type="ECO:0000256" key="3">
    <source>
        <dbReference type="ARBA" id="ARBA00023295"/>
    </source>
</evidence>
<evidence type="ECO:0000256" key="1">
    <source>
        <dbReference type="ARBA" id="ARBA00010838"/>
    </source>
</evidence>
<keyword evidence="6" id="KW-1185">Reference proteome</keyword>
<accession>A0A5B8M6P8</accession>
<organism evidence="5 6">
    <name type="scientific">Humibacter ginsenosidimutans</name>
    <dbReference type="NCBI Taxonomy" id="2599293"/>
    <lineage>
        <taxon>Bacteria</taxon>
        <taxon>Bacillati</taxon>
        <taxon>Actinomycetota</taxon>
        <taxon>Actinomycetes</taxon>
        <taxon>Micrococcales</taxon>
        <taxon>Microbacteriaceae</taxon>
        <taxon>Humibacter</taxon>
    </lineage>
</organism>
<keyword evidence="3" id="KW-0326">Glycosidase</keyword>
<evidence type="ECO:0000313" key="5">
    <source>
        <dbReference type="EMBL" id="QDZ15881.1"/>
    </source>
</evidence>
<dbReference type="InterPro" id="IPR017853">
    <property type="entry name" value="GH"/>
</dbReference>
<reference evidence="5 6" key="1">
    <citation type="submission" date="2019-07" db="EMBL/GenBank/DDBJ databases">
        <title>Full genome sequence of Humibacter sp. WJ7-1.</title>
        <authorList>
            <person name="Im W.-T."/>
        </authorList>
    </citation>
    <scope>NUCLEOTIDE SEQUENCE [LARGE SCALE GENOMIC DNA]</scope>
    <source>
        <strain evidence="5 6">WJ7-1</strain>
    </source>
</reference>
<gene>
    <name evidence="5" type="ORF">FPZ11_14860</name>
</gene>
<dbReference type="PANTHER" id="PTHR10353:SF209">
    <property type="entry name" value="GALACTOLIPID GALACTOSYLTRANSFERASE SFR2, CHLOROPLASTIC"/>
    <property type="match status" value="1"/>
</dbReference>
<proteinExistence type="inferred from homology"/>